<dbReference type="PANTHER" id="PTHR41328">
    <property type="entry name" value="TERMINASE SMALL SUBUNIT-RELATED"/>
    <property type="match status" value="1"/>
</dbReference>
<evidence type="ECO:0000313" key="4">
    <source>
        <dbReference type="Proteomes" id="UP000377798"/>
    </source>
</evidence>
<comment type="caution">
    <text evidence="3">The sequence shown here is derived from an EMBL/GenBank/DDBJ whole genome shotgun (WGS) entry which is preliminary data.</text>
</comment>
<evidence type="ECO:0000256" key="1">
    <source>
        <dbReference type="ARBA" id="ARBA00022612"/>
    </source>
</evidence>
<dbReference type="RefSeq" id="WP_131749801.1">
    <property type="nucleotide sequence ID" value="NZ_CAACYI010000001.1"/>
</dbReference>
<dbReference type="InterPro" id="IPR005335">
    <property type="entry name" value="Terminase_ssu"/>
</dbReference>
<dbReference type="Proteomes" id="UP000377798">
    <property type="component" value="Unassembled WGS sequence"/>
</dbReference>
<protein>
    <submittedName>
        <fullName evidence="3">Terminase small subunit</fullName>
    </submittedName>
</protein>
<name>A0A8H2M9L7_9FIRM</name>
<dbReference type="Gene3D" id="6.10.140.2160">
    <property type="match status" value="1"/>
</dbReference>
<dbReference type="InterPro" id="IPR038713">
    <property type="entry name" value="Terminase_Gp1_N_sf"/>
</dbReference>
<keyword evidence="4" id="KW-1185">Reference proteome</keyword>
<dbReference type="Pfam" id="PF03592">
    <property type="entry name" value="Terminase_2"/>
    <property type="match status" value="1"/>
</dbReference>
<evidence type="ECO:0000313" key="3">
    <source>
        <dbReference type="EMBL" id="VFB17211.1"/>
    </source>
</evidence>
<dbReference type="PANTHER" id="PTHR41328:SF2">
    <property type="entry name" value="TERMINASE SMALL SUBUNIT"/>
    <property type="match status" value="1"/>
</dbReference>
<reference evidence="3 4" key="1">
    <citation type="submission" date="2019-02" db="EMBL/GenBank/DDBJ databases">
        <authorList>
            <consortium name="Pathogen Informatics"/>
        </authorList>
    </citation>
    <scope>NUCLEOTIDE SEQUENCE [LARGE SCALE GENOMIC DNA]</scope>
    <source>
        <strain evidence="3 4">3012STDY7089603</strain>
    </source>
</reference>
<accession>A0A8H2M9L7</accession>
<dbReference type="EMBL" id="CAACYI010000001">
    <property type="protein sequence ID" value="VFB17211.1"/>
    <property type="molecule type" value="Genomic_DNA"/>
</dbReference>
<dbReference type="Gene3D" id="1.10.10.1400">
    <property type="entry name" value="Terminase, small subunit, N-terminal DNA-binding domain, HTH motif"/>
    <property type="match status" value="1"/>
</dbReference>
<keyword evidence="1" id="KW-1188">Viral release from host cell</keyword>
<evidence type="ECO:0000256" key="2">
    <source>
        <dbReference type="ARBA" id="ARBA00023219"/>
    </source>
</evidence>
<gene>
    <name evidence="3" type="ORF">NCTC13150_01797</name>
</gene>
<organism evidence="3 4">
    <name type="scientific">Urinicoccus massiliensis</name>
    <dbReference type="NCBI Taxonomy" id="1723382"/>
    <lineage>
        <taxon>Bacteria</taxon>
        <taxon>Bacillati</taxon>
        <taxon>Bacillota</taxon>
        <taxon>Tissierellia</taxon>
        <taxon>Tissierellales</taxon>
        <taxon>Peptoniphilaceae</taxon>
        <taxon>Urinicoccus</taxon>
    </lineage>
</organism>
<proteinExistence type="predicted"/>
<dbReference type="AlphaFoldDB" id="A0A8H2M9L7"/>
<dbReference type="InterPro" id="IPR052404">
    <property type="entry name" value="SPP1-like_terminase"/>
</dbReference>
<sequence length="142" mass="15855">MKLTIKQQKFADEYIIRGNATEAAIAAGYSPKTAHQIGHANLDKPHIKAYIQERLDQIQSEKIASQEEILEYLTSVMRGEEQEPVLKGMGEGAQEVIDINLQAKDRIKAAELLGKRYSLWTDKVDLDGGVSVTFIEDVPLDD</sequence>
<dbReference type="GO" id="GO:0051276">
    <property type="term" value="P:chromosome organization"/>
    <property type="evidence" value="ECO:0007669"/>
    <property type="project" value="InterPro"/>
</dbReference>
<keyword evidence="2" id="KW-0231">Viral genome packaging</keyword>